<sequence>MAINPMNDRPGRERQRLRKLAQAAMNADQTVDQVEGILGDLGPVLNGLTNTIGDLDGAIDNLEGTLVRLNTSLDNVDNTVERMAGVVTRLERIVDQVEVLVGLTETALRPIELIESAGRGVVGLLGFGGKAHDDSRRGLPSRD</sequence>
<evidence type="ECO:0008006" key="3">
    <source>
        <dbReference type="Google" id="ProtNLM"/>
    </source>
</evidence>
<protein>
    <recommendedName>
        <fullName evidence="3">ATPase</fullName>
    </recommendedName>
</protein>
<dbReference type="OrthoDB" id="4479510at2"/>
<dbReference type="Proteomes" id="UP000239814">
    <property type="component" value="Chromosome"/>
</dbReference>
<accession>A0A2S0KDW4</accession>
<proteinExistence type="predicted"/>
<dbReference type="Gene3D" id="1.20.5.340">
    <property type="match status" value="1"/>
</dbReference>
<dbReference type="KEGG" id="git:C6V83_05945"/>
<dbReference type="EMBL" id="CP027433">
    <property type="protein sequence ID" value="AVL99881.1"/>
    <property type="molecule type" value="Genomic_DNA"/>
</dbReference>
<evidence type="ECO:0000313" key="2">
    <source>
        <dbReference type="Proteomes" id="UP000239814"/>
    </source>
</evidence>
<evidence type="ECO:0000313" key="1">
    <source>
        <dbReference type="EMBL" id="AVL99881.1"/>
    </source>
</evidence>
<keyword evidence="2" id="KW-1185">Reference proteome</keyword>
<dbReference type="AlphaFoldDB" id="A0A2S0KDW4"/>
<reference evidence="1 2" key="1">
    <citation type="submission" date="2018-03" db="EMBL/GenBank/DDBJ databases">
        <title>Characteristics and genome of n-alkane degrading marine bacteria Gordonia iterans isolated from crude oil contaminated in Tae-an, South Korea.</title>
        <authorList>
            <person name="Lee S.-S."/>
            <person name="Kim H."/>
        </authorList>
    </citation>
    <scope>NUCLEOTIDE SEQUENCE [LARGE SCALE GENOMIC DNA]</scope>
    <source>
        <strain evidence="1 2">Co17</strain>
    </source>
</reference>
<name>A0A2S0KDW4_9ACTN</name>
<organism evidence="1 2">
    <name type="scientific">Gordonia iterans</name>
    <dbReference type="NCBI Taxonomy" id="1004901"/>
    <lineage>
        <taxon>Bacteria</taxon>
        <taxon>Bacillati</taxon>
        <taxon>Actinomycetota</taxon>
        <taxon>Actinomycetes</taxon>
        <taxon>Mycobacteriales</taxon>
        <taxon>Gordoniaceae</taxon>
        <taxon>Gordonia</taxon>
    </lineage>
</organism>
<gene>
    <name evidence="1" type="ORF">C6V83_05945</name>
</gene>
<dbReference type="RefSeq" id="WP_105941613.1">
    <property type="nucleotide sequence ID" value="NZ_CP027433.1"/>
</dbReference>